<keyword evidence="3" id="KW-1185">Reference proteome</keyword>
<dbReference type="Proteomes" id="UP001165090">
    <property type="component" value="Unassembled WGS sequence"/>
</dbReference>
<dbReference type="Gene3D" id="2.60.120.10">
    <property type="entry name" value="Jelly Rolls"/>
    <property type="match status" value="1"/>
</dbReference>
<dbReference type="InterPro" id="IPR018490">
    <property type="entry name" value="cNMP-bd_dom_sf"/>
</dbReference>
<dbReference type="SUPFAM" id="SSF51206">
    <property type="entry name" value="cAMP-binding domain-like"/>
    <property type="match status" value="1"/>
</dbReference>
<feature type="compositionally biased region" description="Low complexity" evidence="1">
    <location>
        <begin position="84"/>
        <end position="114"/>
    </location>
</feature>
<evidence type="ECO:0000313" key="3">
    <source>
        <dbReference type="Proteomes" id="UP001165090"/>
    </source>
</evidence>
<name>A0ABQ5RNM4_9CHLO</name>
<evidence type="ECO:0000256" key="1">
    <source>
        <dbReference type="SAM" id="MobiDB-lite"/>
    </source>
</evidence>
<evidence type="ECO:0000313" key="2">
    <source>
        <dbReference type="EMBL" id="GLI59021.1"/>
    </source>
</evidence>
<organism evidence="2 3">
    <name type="scientific">Volvox africanus</name>
    <dbReference type="NCBI Taxonomy" id="51714"/>
    <lineage>
        <taxon>Eukaryota</taxon>
        <taxon>Viridiplantae</taxon>
        <taxon>Chlorophyta</taxon>
        <taxon>core chlorophytes</taxon>
        <taxon>Chlorophyceae</taxon>
        <taxon>CS clade</taxon>
        <taxon>Chlamydomonadales</taxon>
        <taxon>Volvocaceae</taxon>
        <taxon>Volvox</taxon>
    </lineage>
</organism>
<proteinExistence type="predicted"/>
<dbReference type="EMBL" id="BSDZ01000003">
    <property type="protein sequence ID" value="GLI59021.1"/>
    <property type="molecule type" value="Genomic_DNA"/>
</dbReference>
<feature type="non-terminal residue" evidence="2">
    <location>
        <position position="1"/>
    </location>
</feature>
<dbReference type="InterPro" id="IPR014710">
    <property type="entry name" value="RmlC-like_jellyroll"/>
</dbReference>
<sequence>FRRLAYAMRRCTVPMSTAVHEQGRPPTSLDLILEGHCKLVVRVACVSPISTSITTASAAAAAATPSGTPAAANADTLTSSAINSTSRLNRSESSSSTQLLLPTQQPQPQPEQQTDPADPSDQIFTVPDLGPVYGGAAVLMVRDGRHPHLTRAGRKKRLELAVLGPGDMCSEAGVLGEERQPHSCIVTSSAGLVTLTLSLRDLRK</sequence>
<comment type="caution">
    <text evidence="2">The sequence shown here is derived from an EMBL/GenBank/DDBJ whole genome shotgun (WGS) entry which is preliminary data.</text>
</comment>
<feature type="non-terminal residue" evidence="2">
    <location>
        <position position="204"/>
    </location>
</feature>
<reference evidence="2 3" key="1">
    <citation type="journal article" date="2023" name="IScience">
        <title>Expanded male sex-determining region conserved during the evolution of homothallism in the green alga Volvox.</title>
        <authorList>
            <person name="Yamamoto K."/>
            <person name="Matsuzaki R."/>
            <person name="Mahakham W."/>
            <person name="Heman W."/>
            <person name="Sekimoto H."/>
            <person name="Kawachi M."/>
            <person name="Minakuchi Y."/>
            <person name="Toyoda A."/>
            <person name="Nozaki H."/>
        </authorList>
    </citation>
    <scope>NUCLEOTIDE SEQUENCE [LARGE SCALE GENOMIC DNA]</scope>
    <source>
        <strain evidence="2 3">NIES-4468</strain>
    </source>
</reference>
<protein>
    <recommendedName>
        <fullName evidence="4">Cyclic nucleotide-binding domain-containing protein</fullName>
    </recommendedName>
</protein>
<feature type="region of interest" description="Disordered" evidence="1">
    <location>
        <begin position="84"/>
        <end position="122"/>
    </location>
</feature>
<accession>A0ABQ5RNM4</accession>
<gene>
    <name evidence="2" type="ORF">VaNZ11_000847</name>
</gene>
<evidence type="ECO:0008006" key="4">
    <source>
        <dbReference type="Google" id="ProtNLM"/>
    </source>
</evidence>